<dbReference type="InterPro" id="IPR027417">
    <property type="entry name" value="P-loop_NTPase"/>
</dbReference>
<protein>
    <recommendedName>
        <fullName evidence="2">CobQ/CobB/MinD/ParA nucleotide binding domain-containing protein</fullName>
    </recommendedName>
</protein>
<evidence type="ECO:0000313" key="4">
    <source>
        <dbReference type="Proteomes" id="UP001157017"/>
    </source>
</evidence>
<dbReference type="InterPro" id="IPR002586">
    <property type="entry name" value="CobQ/CobB/MinD/ParA_Nub-bd_dom"/>
</dbReference>
<feature type="domain" description="CobQ/CobB/MinD/ParA nucleotide binding" evidence="2">
    <location>
        <begin position="6"/>
        <end position="119"/>
    </location>
</feature>
<evidence type="ECO:0000256" key="1">
    <source>
        <dbReference type="ARBA" id="ARBA00022962"/>
    </source>
</evidence>
<dbReference type="SUPFAM" id="SSF52540">
    <property type="entry name" value="P-loop containing nucleoside triphosphate hydrolases"/>
    <property type="match status" value="1"/>
</dbReference>
<sequence length="148" mass="15598">MTGALLVAGTTSDAGKSLVTTGLCRWFARQGLRVAPYKAQNMSNNSMVTADGGEIGRAQWLQAVAARAEPEVAMNPVLLKPGSDRRSHAVLMGQPWGEPAGGRVRDRTPCTGHRRLGGVRRACGRGSTSWCARARAVPPRSTCGPATT</sequence>
<dbReference type="Pfam" id="PF01656">
    <property type="entry name" value="CbiA"/>
    <property type="match status" value="1"/>
</dbReference>
<evidence type="ECO:0000259" key="2">
    <source>
        <dbReference type="Pfam" id="PF01656"/>
    </source>
</evidence>
<proteinExistence type="predicted"/>
<evidence type="ECO:0000313" key="3">
    <source>
        <dbReference type="EMBL" id="GMA89032.1"/>
    </source>
</evidence>
<keyword evidence="1" id="KW-0315">Glutamine amidotransferase</keyword>
<reference evidence="4" key="1">
    <citation type="journal article" date="2019" name="Int. J. Syst. Evol. Microbiol.">
        <title>The Global Catalogue of Microorganisms (GCM) 10K type strain sequencing project: providing services to taxonomists for standard genome sequencing and annotation.</title>
        <authorList>
            <consortium name="The Broad Institute Genomics Platform"/>
            <consortium name="The Broad Institute Genome Sequencing Center for Infectious Disease"/>
            <person name="Wu L."/>
            <person name="Ma J."/>
        </authorList>
    </citation>
    <scope>NUCLEOTIDE SEQUENCE [LARGE SCALE GENOMIC DNA]</scope>
    <source>
        <strain evidence="4">NBRC 108730</strain>
    </source>
</reference>
<dbReference type="PANTHER" id="PTHR21343:SF1">
    <property type="entry name" value="COBYRIC ACID SYNTHASE"/>
    <property type="match status" value="1"/>
</dbReference>
<dbReference type="EMBL" id="BSUZ01000001">
    <property type="protein sequence ID" value="GMA89032.1"/>
    <property type="molecule type" value="Genomic_DNA"/>
</dbReference>
<dbReference type="Proteomes" id="UP001157017">
    <property type="component" value="Unassembled WGS sequence"/>
</dbReference>
<name>A0ABQ6JMM2_9ACTN</name>
<dbReference type="Gene3D" id="3.40.50.300">
    <property type="entry name" value="P-loop containing nucleotide triphosphate hydrolases"/>
    <property type="match status" value="1"/>
</dbReference>
<accession>A0ABQ6JMM2</accession>
<comment type="caution">
    <text evidence="3">The sequence shown here is derived from an EMBL/GenBank/DDBJ whole genome shotgun (WGS) entry which is preliminary data.</text>
</comment>
<organism evidence="3 4">
    <name type="scientific">Angustibacter aerolatus</name>
    <dbReference type="NCBI Taxonomy" id="1162965"/>
    <lineage>
        <taxon>Bacteria</taxon>
        <taxon>Bacillati</taxon>
        <taxon>Actinomycetota</taxon>
        <taxon>Actinomycetes</taxon>
        <taxon>Kineosporiales</taxon>
        <taxon>Kineosporiaceae</taxon>
    </lineage>
</organism>
<dbReference type="PANTHER" id="PTHR21343">
    <property type="entry name" value="DETHIOBIOTIN SYNTHETASE"/>
    <property type="match status" value="1"/>
</dbReference>
<gene>
    <name evidence="3" type="ORF">GCM10025868_42820</name>
</gene>
<keyword evidence="4" id="KW-1185">Reference proteome</keyword>